<dbReference type="AlphaFoldDB" id="A0A9J6DAR0"/>
<evidence type="ECO:0000313" key="1">
    <source>
        <dbReference type="EMBL" id="KAH8019025.1"/>
    </source>
</evidence>
<name>A0A9J6DAR0_RHIMP</name>
<reference evidence="1" key="1">
    <citation type="journal article" date="2020" name="Cell">
        <title>Large-Scale Comparative Analyses of Tick Genomes Elucidate Their Genetic Diversity and Vector Capacities.</title>
        <authorList>
            <consortium name="Tick Genome and Microbiome Consortium (TIGMIC)"/>
            <person name="Jia N."/>
            <person name="Wang J."/>
            <person name="Shi W."/>
            <person name="Du L."/>
            <person name="Sun Y."/>
            <person name="Zhan W."/>
            <person name="Jiang J.F."/>
            <person name="Wang Q."/>
            <person name="Zhang B."/>
            <person name="Ji P."/>
            <person name="Bell-Sakyi L."/>
            <person name="Cui X.M."/>
            <person name="Yuan T.T."/>
            <person name="Jiang B.G."/>
            <person name="Yang W.F."/>
            <person name="Lam T.T."/>
            <person name="Chang Q.C."/>
            <person name="Ding S.J."/>
            <person name="Wang X.J."/>
            <person name="Zhu J.G."/>
            <person name="Ruan X.D."/>
            <person name="Zhao L."/>
            <person name="Wei J.T."/>
            <person name="Ye R.Z."/>
            <person name="Que T.C."/>
            <person name="Du C.H."/>
            <person name="Zhou Y.H."/>
            <person name="Cheng J.X."/>
            <person name="Dai P.F."/>
            <person name="Guo W.B."/>
            <person name="Han X.H."/>
            <person name="Huang E.J."/>
            <person name="Li L.F."/>
            <person name="Wei W."/>
            <person name="Gao Y.C."/>
            <person name="Liu J.Z."/>
            <person name="Shao H.Z."/>
            <person name="Wang X."/>
            <person name="Wang C.C."/>
            <person name="Yang T.C."/>
            <person name="Huo Q.B."/>
            <person name="Li W."/>
            <person name="Chen H.Y."/>
            <person name="Chen S.E."/>
            <person name="Zhou L.G."/>
            <person name="Ni X.B."/>
            <person name="Tian J.H."/>
            <person name="Sheng Y."/>
            <person name="Liu T."/>
            <person name="Pan Y.S."/>
            <person name="Xia L.Y."/>
            <person name="Li J."/>
            <person name="Zhao F."/>
            <person name="Cao W.C."/>
        </authorList>
    </citation>
    <scope>NUCLEOTIDE SEQUENCE</scope>
    <source>
        <strain evidence="1">Rmic-2018</strain>
    </source>
</reference>
<dbReference type="Proteomes" id="UP000821866">
    <property type="component" value="Chromosome 8"/>
</dbReference>
<accession>A0A9J6DAR0</accession>
<reference evidence="1" key="2">
    <citation type="submission" date="2021-09" db="EMBL/GenBank/DDBJ databases">
        <authorList>
            <person name="Jia N."/>
            <person name="Wang J."/>
            <person name="Shi W."/>
            <person name="Du L."/>
            <person name="Sun Y."/>
            <person name="Zhan W."/>
            <person name="Jiang J."/>
            <person name="Wang Q."/>
            <person name="Zhang B."/>
            <person name="Ji P."/>
            <person name="Sakyi L.B."/>
            <person name="Cui X."/>
            <person name="Yuan T."/>
            <person name="Jiang B."/>
            <person name="Yang W."/>
            <person name="Lam T.T.-Y."/>
            <person name="Chang Q."/>
            <person name="Ding S."/>
            <person name="Wang X."/>
            <person name="Zhu J."/>
            <person name="Ruan X."/>
            <person name="Zhao L."/>
            <person name="Wei J."/>
            <person name="Que T."/>
            <person name="Du C."/>
            <person name="Cheng J."/>
            <person name="Dai P."/>
            <person name="Han X."/>
            <person name="Huang E."/>
            <person name="Gao Y."/>
            <person name="Liu J."/>
            <person name="Shao H."/>
            <person name="Ye R."/>
            <person name="Li L."/>
            <person name="Wei W."/>
            <person name="Wang X."/>
            <person name="Wang C."/>
            <person name="Huo Q."/>
            <person name="Li W."/>
            <person name="Guo W."/>
            <person name="Chen H."/>
            <person name="Chen S."/>
            <person name="Zhou L."/>
            <person name="Zhou L."/>
            <person name="Ni X."/>
            <person name="Tian J."/>
            <person name="Zhou Y."/>
            <person name="Sheng Y."/>
            <person name="Liu T."/>
            <person name="Pan Y."/>
            <person name="Xia L."/>
            <person name="Li J."/>
            <person name="Zhao F."/>
            <person name="Cao W."/>
        </authorList>
    </citation>
    <scope>NUCLEOTIDE SEQUENCE</scope>
    <source>
        <strain evidence="1">Rmic-2018</strain>
        <tissue evidence="1">Larvae</tissue>
    </source>
</reference>
<proteinExistence type="predicted"/>
<organism evidence="1 2">
    <name type="scientific">Rhipicephalus microplus</name>
    <name type="common">Cattle tick</name>
    <name type="synonym">Boophilus microplus</name>
    <dbReference type="NCBI Taxonomy" id="6941"/>
    <lineage>
        <taxon>Eukaryota</taxon>
        <taxon>Metazoa</taxon>
        <taxon>Ecdysozoa</taxon>
        <taxon>Arthropoda</taxon>
        <taxon>Chelicerata</taxon>
        <taxon>Arachnida</taxon>
        <taxon>Acari</taxon>
        <taxon>Parasitiformes</taxon>
        <taxon>Ixodida</taxon>
        <taxon>Ixodoidea</taxon>
        <taxon>Ixodidae</taxon>
        <taxon>Rhipicephalinae</taxon>
        <taxon>Rhipicephalus</taxon>
        <taxon>Boophilus</taxon>
    </lineage>
</organism>
<keyword evidence="2" id="KW-1185">Reference proteome</keyword>
<dbReference type="EMBL" id="JABSTU010000010">
    <property type="protein sequence ID" value="KAH8019025.1"/>
    <property type="molecule type" value="Genomic_DNA"/>
</dbReference>
<evidence type="ECO:0000313" key="2">
    <source>
        <dbReference type="Proteomes" id="UP000821866"/>
    </source>
</evidence>
<sequence length="182" mass="20809">MTSLPLLRLFLPQIGLQQHPILHLDHDNVADDVPISTGLTNEKSVPLEHVFFDDLYPRQLRQLRSKRQPKKPAEGNIIHTTDDVVLLEYVKETLRRGPKNAVEPRLEAPKLLFLVRQLSGCAPDCEKDRCIFEGVDVLEKFRPKRQVLPIRKVVTYLKESGLCVIPSEKEAYACTSYELSVK</sequence>
<gene>
    <name evidence="1" type="ORF">HPB51_015651</name>
</gene>
<protein>
    <submittedName>
        <fullName evidence="1">Uncharacterized protein</fullName>
    </submittedName>
</protein>
<comment type="caution">
    <text evidence="1">The sequence shown here is derived from an EMBL/GenBank/DDBJ whole genome shotgun (WGS) entry which is preliminary data.</text>
</comment>